<keyword evidence="4" id="KW-0456">Lyase</keyword>
<evidence type="ECO:0000256" key="4">
    <source>
        <dbReference type="ARBA" id="ARBA00023239"/>
    </source>
</evidence>
<accession>A0A0F5L2D8</accession>
<dbReference type="InterPro" id="IPR006913">
    <property type="entry name" value="CENP-V/GFA"/>
</dbReference>
<reference evidence="6 7" key="1">
    <citation type="submission" date="2015-03" db="EMBL/GenBank/DDBJ databases">
        <authorList>
            <person name="Hassan Y.I."/>
            <person name="Lepp D."/>
            <person name="Zhou T."/>
        </authorList>
    </citation>
    <scope>NUCLEOTIDE SEQUENCE [LARGE SCALE GENOMIC DNA]</scope>
    <source>
        <strain evidence="6 7">GH2-10</strain>
    </source>
</reference>
<dbReference type="InterPro" id="IPR011057">
    <property type="entry name" value="Mss4-like_sf"/>
</dbReference>
<proteinExistence type="inferred from homology"/>
<evidence type="ECO:0000256" key="2">
    <source>
        <dbReference type="ARBA" id="ARBA00022723"/>
    </source>
</evidence>
<dbReference type="Gene3D" id="3.90.1590.10">
    <property type="entry name" value="glutathione-dependent formaldehyde- activating enzyme (gfa)"/>
    <property type="match status" value="1"/>
</dbReference>
<dbReference type="GO" id="GO:0016846">
    <property type="term" value="F:carbon-sulfur lyase activity"/>
    <property type="evidence" value="ECO:0007669"/>
    <property type="project" value="InterPro"/>
</dbReference>
<evidence type="ECO:0000259" key="5">
    <source>
        <dbReference type="PROSITE" id="PS51891"/>
    </source>
</evidence>
<evidence type="ECO:0000313" key="7">
    <source>
        <dbReference type="Proteomes" id="UP000033514"/>
    </source>
</evidence>
<comment type="caution">
    <text evidence="6">The sequence shown here is derived from an EMBL/GenBank/DDBJ whole genome shotgun (WGS) entry which is preliminary data.</text>
</comment>
<dbReference type="PANTHER" id="PTHR33337:SF40">
    <property type="entry name" value="CENP-V_GFA DOMAIN-CONTAINING PROTEIN-RELATED"/>
    <property type="match status" value="1"/>
</dbReference>
<name>A0A0F5L2D8_9HYPH</name>
<gene>
    <name evidence="6" type="ORF">VW35_18640</name>
</gene>
<protein>
    <submittedName>
        <fullName evidence="6">Aldehyde-activating protein</fullName>
    </submittedName>
</protein>
<dbReference type="OrthoDB" id="9807246at2"/>
<dbReference type="EMBL" id="LAJG01000048">
    <property type="protein sequence ID" value="KKB75797.1"/>
    <property type="molecule type" value="Genomic_DNA"/>
</dbReference>
<keyword evidence="2" id="KW-0479">Metal-binding</keyword>
<keyword evidence="3" id="KW-0862">Zinc</keyword>
<evidence type="ECO:0000313" key="6">
    <source>
        <dbReference type="EMBL" id="KKB75797.1"/>
    </source>
</evidence>
<dbReference type="RefSeq" id="WP_046144617.1">
    <property type="nucleotide sequence ID" value="NZ_LAJG01000048.1"/>
</dbReference>
<dbReference type="STRING" id="361041.VW35_18640"/>
<sequence>MNKEYSGGCRCGAVRYTLQGEPFKAGLCHCTECRKETGSAFLYYADWLPSQILVSGDYATYEGRSFCPKCGSTLFHLGDKQAEIAVGSLDEAPAALMPLREGWIKRREPWLVAVVGAGQFREDTDV</sequence>
<dbReference type="PANTHER" id="PTHR33337">
    <property type="entry name" value="GFA DOMAIN-CONTAINING PROTEIN"/>
    <property type="match status" value="1"/>
</dbReference>
<dbReference type="SUPFAM" id="SSF51316">
    <property type="entry name" value="Mss4-like"/>
    <property type="match status" value="1"/>
</dbReference>
<organism evidence="6 7">
    <name type="scientific">Devosia soli</name>
    <dbReference type="NCBI Taxonomy" id="361041"/>
    <lineage>
        <taxon>Bacteria</taxon>
        <taxon>Pseudomonadati</taxon>
        <taxon>Pseudomonadota</taxon>
        <taxon>Alphaproteobacteria</taxon>
        <taxon>Hyphomicrobiales</taxon>
        <taxon>Devosiaceae</taxon>
        <taxon>Devosia</taxon>
    </lineage>
</organism>
<evidence type="ECO:0000256" key="1">
    <source>
        <dbReference type="ARBA" id="ARBA00005495"/>
    </source>
</evidence>
<dbReference type="PATRIC" id="fig|361041.3.peg.3141"/>
<dbReference type="Proteomes" id="UP000033514">
    <property type="component" value="Unassembled WGS sequence"/>
</dbReference>
<feature type="domain" description="CENP-V/GFA" evidence="5">
    <location>
        <begin position="5"/>
        <end position="111"/>
    </location>
</feature>
<dbReference type="Pfam" id="PF04828">
    <property type="entry name" value="GFA"/>
    <property type="match status" value="1"/>
</dbReference>
<evidence type="ECO:0000256" key="3">
    <source>
        <dbReference type="ARBA" id="ARBA00022833"/>
    </source>
</evidence>
<dbReference type="GO" id="GO:0046872">
    <property type="term" value="F:metal ion binding"/>
    <property type="evidence" value="ECO:0007669"/>
    <property type="project" value="UniProtKB-KW"/>
</dbReference>
<dbReference type="PROSITE" id="PS51891">
    <property type="entry name" value="CENP_V_GFA"/>
    <property type="match status" value="1"/>
</dbReference>
<keyword evidence="7" id="KW-1185">Reference proteome</keyword>
<dbReference type="AlphaFoldDB" id="A0A0F5L2D8"/>
<comment type="similarity">
    <text evidence="1">Belongs to the Gfa family.</text>
</comment>